<gene>
    <name evidence="2" type="ORF">FN960_17900</name>
</gene>
<evidence type="ECO:0000259" key="1">
    <source>
        <dbReference type="Pfam" id="PF01521"/>
    </source>
</evidence>
<dbReference type="Pfam" id="PF01521">
    <property type="entry name" value="Fe-S_biosyn"/>
    <property type="match status" value="1"/>
</dbReference>
<accession>A0A553ZV39</accession>
<protein>
    <submittedName>
        <fullName evidence="2">Iron-sulfur cluster biosynthesis family protein</fullName>
    </submittedName>
</protein>
<dbReference type="EMBL" id="VLXZ01000014">
    <property type="protein sequence ID" value="TSB45176.1"/>
    <property type="molecule type" value="Genomic_DNA"/>
</dbReference>
<feature type="domain" description="Core" evidence="1">
    <location>
        <begin position="1"/>
        <end position="94"/>
    </location>
</feature>
<evidence type="ECO:0000313" key="3">
    <source>
        <dbReference type="Proteomes" id="UP000318521"/>
    </source>
</evidence>
<comment type="caution">
    <text evidence="2">The sequence shown here is derived from an EMBL/GenBank/DDBJ whole genome shotgun (WGS) entry which is preliminary data.</text>
</comment>
<evidence type="ECO:0000313" key="2">
    <source>
        <dbReference type="EMBL" id="TSB45176.1"/>
    </source>
</evidence>
<dbReference type="AlphaFoldDB" id="A0A553ZV39"/>
<dbReference type="Proteomes" id="UP000318521">
    <property type="component" value="Unassembled WGS sequence"/>
</dbReference>
<dbReference type="InterPro" id="IPR000361">
    <property type="entry name" value="ATAP_core_dom"/>
</dbReference>
<dbReference type="OrthoDB" id="2895215at2"/>
<sequence length="97" mass="11137">MTVTEEAKHYLENKNIESIRVVARDTYECSTMIEFFLQEDTLDPEQDEEVVIGNLSFIYNKKASEEIGPQLTIDYKSTQGLKLTNNNQTLAYGLNLK</sequence>
<name>A0A553ZV39_9BACI</name>
<proteinExistence type="predicted"/>
<keyword evidence="3" id="KW-1185">Reference proteome</keyword>
<organism evidence="2 3">
    <name type="scientific">Alkalicoccobacillus porphyridii</name>
    <dbReference type="NCBI Taxonomy" id="2597270"/>
    <lineage>
        <taxon>Bacteria</taxon>
        <taxon>Bacillati</taxon>
        <taxon>Bacillota</taxon>
        <taxon>Bacilli</taxon>
        <taxon>Bacillales</taxon>
        <taxon>Bacillaceae</taxon>
        <taxon>Alkalicoccobacillus</taxon>
    </lineage>
</organism>
<reference evidence="2 3" key="1">
    <citation type="submission" date="2019-07" db="EMBL/GenBank/DDBJ databases">
        <authorList>
            <person name="Park Y.J."/>
            <person name="Jeong S.E."/>
            <person name="Jung H.S."/>
        </authorList>
    </citation>
    <scope>NUCLEOTIDE SEQUENCE [LARGE SCALE GENOMIC DNA]</scope>
    <source>
        <strain evidence="3">P16(2019)</strain>
    </source>
</reference>